<dbReference type="Pfam" id="PF01564">
    <property type="entry name" value="Spermine_synth"/>
    <property type="match status" value="1"/>
</dbReference>
<comment type="subcellular location">
    <subcellularLocation>
        <location evidence="5">Cell membrane</location>
        <topology evidence="5">Multi-pass membrane protein</topology>
    </subcellularLocation>
</comment>
<keyword evidence="5" id="KW-1133">Transmembrane helix</keyword>
<dbReference type="CDD" id="cd02440">
    <property type="entry name" value="AdoMet_MTases"/>
    <property type="match status" value="1"/>
</dbReference>
<dbReference type="AlphaFoldDB" id="H6L613"/>
<dbReference type="InterPro" id="IPR001045">
    <property type="entry name" value="Spermi_synthase"/>
</dbReference>
<keyword evidence="5" id="KW-0472">Membrane</keyword>
<evidence type="ECO:0000256" key="1">
    <source>
        <dbReference type="ARBA" id="ARBA00007867"/>
    </source>
</evidence>
<dbReference type="PANTHER" id="PTHR43317:SF1">
    <property type="entry name" value="THERMOSPERMINE SYNTHASE ACAULIS5"/>
    <property type="match status" value="1"/>
</dbReference>
<proteinExistence type="inferred from homology"/>
<dbReference type="UniPathway" id="UPA00248">
    <property type="reaction ID" value="UER00314"/>
</dbReference>
<dbReference type="InterPro" id="IPR030373">
    <property type="entry name" value="PABS_CS"/>
</dbReference>
<sequence>MLKSNILKLSLFATGLSGIVAEYILATLATYFLGNSVFQFTIVLSVMLFSMGLGSRISKYFEKNLLSSFVIIEFTLSLLVAFSALFTYTATAYMEYTGVFIYSFCILIGLLIGMEIPLVVRLNDAYQELRVNVSAVMENDYYGSLIGGLFFAFVGLPYLGLTYTPFVLGAVNFGVALLLLVFLGQLFPKAHKLAFKIGAFAVGLVLLAGFFAAEPIILFGEQKRYKDKVIFQHQSKYQKLVITEWKGNHWFYINGNQQLSTLDEWMYHEPMVHPIASLHPDPKTALVLGGGDGCVVRELLKYPSIEKIMLVDLDPKVTELAKTNPIFLTMNDSALLDPRVEILNGDAFQYMEKTLDFYDLIYCDFPDPKSIELGRLYSYEFYKMCYKQLRPGGLISIQSGSPYYASKAFACIDKTVKEAGFSSLQIHNQVLTLGQWGWTLGAKDLPQEGFLKALRNVNLEQIPTKWLNKDALLHITSFGKPVIPIDTTEIEINRIHDPVLSSYYRKGNWDWY</sequence>
<keyword evidence="9" id="KW-1185">Reference proteome</keyword>
<feature type="transmembrane region" description="Helical" evidence="5">
    <location>
        <begin position="31"/>
        <end position="53"/>
    </location>
</feature>
<evidence type="ECO:0000256" key="2">
    <source>
        <dbReference type="ARBA" id="ARBA00022679"/>
    </source>
</evidence>
<comment type="function">
    <text evidence="5">Catalyzes the irreversible transfer of a propylamine group from the amino donor S-adenosylmethioninamine (decarboxy-AdoMet) to putrescine (1,4-diaminobutane) to yield spermidine.</text>
</comment>
<dbReference type="Proteomes" id="UP000007519">
    <property type="component" value="Chromosome"/>
</dbReference>
<evidence type="ECO:0000256" key="5">
    <source>
        <dbReference type="HAMAP-Rule" id="MF_00198"/>
    </source>
</evidence>
<keyword evidence="4 5" id="KW-0620">Polyamine biosynthesis</keyword>
<keyword evidence="2 5" id="KW-0808">Transferase</keyword>
<dbReference type="KEGG" id="sgn:SGRA_3857"/>
<dbReference type="PROSITE" id="PS51006">
    <property type="entry name" value="PABS_2"/>
    <property type="match status" value="1"/>
</dbReference>
<evidence type="ECO:0000313" key="8">
    <source>
        <dbReference type="EMBL" id="AFC26573.1"/>
    </source>
</evidence>
<feature type="transmembrane region" description="Helical" evidence="5">
    <location>
        <begin position="141"/>
        <end position="160"/>
    </location>
</feature>
<dbReference type="EC" id="2.5.1.16" evidence="5"/>
<feature type="active site" description="Proton acceptor" evidence="5 6">
    <location>
        <position position="364"/>
    </location>
</feature>
<protein>
    <recommendedName>
        <fullName evidence="5">Polyamine aminopropyltransferase</fullName>
    </recommendedName>
    <alternativeName>
        <fullName evidence="5">Putrescine aminopropyltransferase</fullName>
        <shortName evidence="5">PAPT</shortName>
    </alternativeName>
    <alternativeName>
        <fullName evidence="5">Spermidine synthase</fullName>
        <shortName evidence="5">SPDS</shortName>
        <shortName evidence="5">SPDSY</shortName>
        <ecNumber evidence="5">2.5.1.16</ecNumber>
    </alternativeName>
</protein>
<dbReference type="NCBIfam" id="NF002956">
    <property type="entry name" value="PRK03612.1"/>
    <property type="match status" value="1"/>
</dbReference>
<organism evidence="8 9">
    <name type="scientific">Saprospira grandis (strain Lewin)</name>
    <dbReference type="NCBI Taxonomy" id="984262"/>
    <lineage>
        <taxon>Bacteria</taxon>
        <taxon>Pseudomonadati</taxon>
        <taxon>Bacteroidota</taxon>
        <taxon>Saprospiria</taxon>
        <taxon>Saprospirales</taxon>
        <taxon>Saprospiraceae</taxon>
        <taxon>Saprospira</taxon>
    </lineage>
</organism>
<feature type="binding site" evidence="5">
    <location>
        <position position="268"/>
    </location>
    <ligand>
        <name>spermidine</name>
        <dbReference type="ChEBI" id="CHEBI:57834"/>
    </ligand>
</feature>
<dbReference type="InterPro" id="IPR030374">
    <property type="entry name" value="PABS"/>
</dbReference>
<comment type="caution">
    <text evidence="5">Lacks conserved residue(s) required for the propagation of feature annotation.</text>
</comment>
<comment type="catalytic activity">
    <reaction evidence="5">
        <text>S-adenosyl 3-(methylsulfanyl)propylamine + putrescine = S-methyl-5'-thioadenosine + spermidine + H(+)</text>
        <dbReference type="Rhea" id="RHEA:12721"/>
        <dbReference type="ChEBI" id="CHEBI:15378"/>
        <dbReference type="ChEBI" id="CHEBI:17509"/>
        <dbReference type="ChEBI" id="CHEBI:57443"/>
        <dbReference type="ChEBI" id="CHEBI:57834"/>
        <dbReference type="ChEBI" id="CHEBI:326268"/>
        <dbReference type="EC" id="2.5.1.16"/>
    </reaction>
</comment>
<keyword evidence="3 5" id="KW-0745">Spermidine biosynthesis</keyword>
<dbReference type="HOGENOM" id="CLU_034289_1_0_10"/>
<keyword evidence="5" id="KW-0812">Transmembrane</keyword>
<comment type="similarity">
    <text evidence="1 5">Belongs to the spermidine/spermine synthase family.</text>
</comment>
<name>H6L613_SAPGL</name>
<feature type="binding site" evidence="5">
    <location>
        <position position="312"/>
    </location>
    <ligand>
        <name>S-methyl-5'-thioadenosine</name>
        <dbReference type="ChEBI" id="CHEBI:17509"/>
    </ligand>
</feature>
<dbReference type="STRING" id="984262.SGRA_3857"/>
<feature type="binding site" evidence="5">
    <location>
        <position position="238"/>
    </location>
    <ligand>
        <name>S-methyl-5'-thioadenosine</name>
        <dbReference type="ChEBI" id="CHEBI:17509"/>
    </ligand>
</feature>
<dbReference type="InterPro" id="IPR029063">
    <property type="entry name" value="SAM-dependent_MTases_sf"/>
</dbReference>
<feature type="transmembrane region" description="Helical" evidence="5">
    <location>
        <begin position="65"/>
        <end position="88"/>
    </location>
</feature>
<keyword evidence="5" id="KW-1003">Cell membrane</keyword>
<comment type="pathway">
    <text evidence="5">Amine and polyamine biosynthesis; spermidine biosynthesis; spermidine from putrescine: step 1/1.</text>
</comment>
<dbReference type="RefSeq" id="WP_015694158.1">
    <property type="nucleotide sequence ID" value="NC_016940.1"/>
</dbReference>
<reference evidence="8 9" key="1">
    <citation type="journal article" date="2012" name="Stand. Genomic Sci.">
        <title>Complete genome sequencing and analysis of Saprospira grandis str. Lewin, a predatory marine bacterium.</title>
        <authorList>
            <person name="Saw J.H."/>
            <person name="Yuryev A."/>
            <person name="Kanbe M."/>
            <person name="Hou S."/>
            <person name="Young A.G."/>
            <person name="Aizawa S."/>
            <person name="Alam M."/>
        </authorList>
    </citation>
    <scope>NUCLEOTIDE SEQUENCE [LARGE SCALE GENOMIC DNA]</scope>
    <source>
        <strain evidence="8 9">Lewin</strain>
    </source>
</reference>
<dbReference type="EMBL" id="CP002831">
    <property type="protein sequence ID" value="AFC26573.1"/>
    <property type="molecule type" value="Genomic_DNA"/>
</dbReference>
<dbReference type="HAMAP" id="MF_00198">
    <property type="entry name" value="Spermidine_synth"/>
    <property type="match status" value="1"/>
</dbReference>
<dbReference type="GO" id="GO:0005886">
    <property type="term" value="C:plasma membrane"/>
    <property type="evidence" value="ECO:0007669"/>
    <property type="project" value="UniProtKB-SubCell"/>
</dbReference>
<feature type="domain" description="PABS" evidence="7">
    <location>
        <begin position="208"/>
        <end position="443"/>
    </location>
</feature>
<comment type="subunit">
    <text evidence="5">Homodimer or homotetramer.</text>
</comment>
<dbReference type="SUPFAM" id="SSF53335">
    <property type="entry name" value="S-adenosyl-L-methionine-dependent methyltransferases"/>
    <property type="match status" value="1"/>
</dbReference>
<dbReference type="eggNOG" id="COG4262">
    <property type="taxonomic scope" value="Bacteria"/>
</dbReference>
<dbReference type="GO" id="GO:0010487">
    <property type="term" value="F:thermospermine synthase activity"/>
    <property type="evidence" value="ECO:0007669"/>
    <property type="project" value="UniProtKB-ARBA"/>
</dbReference>
<evidence type="ECO:0000256" key="4">
    <source>
        <dbReference type="ARBA" id="ARBA00023115"/>
    </source>
</evidence>
<dbReference type="OrthoDB" id="9793120at2"/>
<feature type="binding site" evidence="5">
    <location>
        <position position="292"/>
    </location>
    <ligand>
        <name>spermidine</name>
        <dbReference type="ChEBI" id="CHEBI:57834"/>
    </ligand>
</feature>
<feature type="transmembrane region" description="Helical" evidence="5">
    <location>
        <begin position="100"/>
        <end position="120"/>
    </location>
</feature>
<evidence type="ECO:0000259" key="7">
    <source>
        <dbReference type="PROSITE" id="PS51006"/>
    </source>
</evidence>
<evidence type="ECO:0000256" key="3">
    <source>
        <dbReference type="ARBA" id="ARBA00023066"/>
    </source>
</evidence>
<accession>H6L613</accession>
<dbReference type="GO" id="GO:0008295">
    <property type="term" value="P:spermidine biosynthetic process"/>
    <property type="evidence" value="ECO:0007669"/>
    <property type="project" value="UniProtKB-UniRule"/>
</dbReference>
<dbReference type="Gene3D" id="3.40.50.150">
    <property type="entry name" value="Vaccinia Virus protein VP39"/>
    <property type="match status" value="1"/>
</dbReference>
<evidence type="ECO:0000313" key="9">
    <source>
        <dbReference type="Proteomes" id="UP000007519"/>
    </source>
</evidence>
<gene>
    <name evidence="5 8" type="primary">speE</name>
    <name evidence="8" type="ordered locus">SGRA_3857</name>
</gene>
<dbReference type="GO" id="GO:0004766">
    <property type="term" value="F:spermidine synthase activity"/>
    <property type="evidence" value="ECO:0007669"/>
    <property type="project" value="UniProtKB-UniRule"/>
</dbReference>
<feature type="binding site" evidence="5">
    <location>
        <begin position="346"/>
        <end position="347"/>
    </location>
    <ligand>
        <name>S-methyl-5'-thioadenosine</name>
        <dbReference type="ChEBI" id="CHEBI:17509"/>
    </ligand>
</feature>
<dbReference type="PANTHER" id="PTHR43317">
    <property type="entry name" value="THERMOSPERMINE SYNTHASE ACAULIS5"/>
    <property type="match status" value="1"/>
</dbReference>
<dbReference type="PROSITE" id="PS01330">
    <property type="entry name" value="PABS_1"/>
    <property type="match status" value="1"/>
</dbReference>
<feature type="transmembrane region" description="Helical" evidence="5">
    <location>
        <begin position="166"/>
        <end position="187"/>
    </location>
</feature>
<feature type="transmembrane region" description="Helical" evidence="5">
    <location>
        <begin position="199"/>
        <end position="220"/>
    </location>
</feature>
<evidence type="ECO:0000256" key="6">
    <source>
        <dbReference type="PROSITE-ProRule" id="PRU00354"/>
    </source>
</evidence>